<accession>A0A3G9J0I1</accession>
<dbReference type="KEGG" id="nbe:Back2_12610"/>
<gene>
    <name evidence="1" type="ORF">Back2_12610</name>
</gene>
<reference evidence="1 2" key="1">
    <citation type="submission" date="2018-11" db="EMBL/GenBank/DDBJ databases">
        <title>Complete genome sequence of Nocardioides baekrokdamisoli strain KCTC 39748.</title>
        <authorList>
            <person name="Kang S.W."/>
            <person name="Lee K.C."/>
            <person name="Kim K.K."/>
            <person name="Kim J.S."/>
            <person name="Kim D.S."/>
            <person name="Ko S.H."/>
            <person name="Yang S.H."/>
            <person name="Shin Y.K."/>
            <person name="Lee J.S."/>
        </authorList>
    </citation>
    <scope>NUCLEOTIDE SEQUENCE [LARGE SCALE GENOMIC DNA]</scope>
    <source>
        <strain evidence="1 2">KCTC 39748</strain>
    </source>
</reference>
<dbReference type="Proteomes" id="UP000271573">
    <property type="component" value="Chromosome"/>
</dbReference>
<name>A0A3G9J0I1_9ACTN</name>
<organism evidence="1 2">
    <name type="scientific">Nocardioides baekrokdamisoli</name>
    <dbReference type="NCBI Taxonomy" id="1804624"/>
    <lineage>
        <taxon>Bacteria</taxon>
        <taxon>Bacillati</taxon>
        <taxon>Actinomycetota</taxon>
        <taxon>Actinomycetes</taxon>
        <taxon>Propionibacteriales</taxon>
        <taxon>Nocardioidaceae</taxon>
        <taxon>Nocardioides</taxon>
    </lineage>
</organism>
<keyword evidence="2" id="KW-1185">Reference proteome</keyword>
<dbReference type="AlphaFoldDB" id="A0A3G9J0I1"/>
<evidence type="ECO:0000313" key="1">
    <source>
        <dbReference type="EMBL" id="BBH16974.1"/>
    </source>
</evidence>
<proteinExistence type="predicted"/>
<dbReference type="RefSeq" id="WP_125567772.1">
    <property type="nucleotide sequence ID" value="NZ_AP019307.1"/>
</dbReference>
<protein>
    <submittedName>
        <fullName evidence="1">Uncharacterized protein</fullName>
    </submittedName>
</protein>
<evidence type="ECO:0000313" key="2">
    <source>
        <dbReference type="Proteomes" id="UP000271573"/>
    </source>
</evidence>
<dbReference type="EMBL" id="AP019307">
    <property type="protein sequence ID" value="BBH16974.1"/>
    <property type="molecule type" value="Genomic_DNA"/>
</dbReference>
<sequence length="206" mass="22085">MIGVGAVSPRVQERAIHWIDGGPLSGWTVVHSRVGRPVGGPGQAARFMLTKVASSVTDPVIQRWVDHLGILVVADDEPVSEQVFCRIVVRQRSIALNAVAFDDVAGAQESVRSITSRAMTLQVAFAFIPGEPIPMWVVHDRSTLLFVGLPQHHLARVSDPRVSLAAMLSAARIKGQVHEAGGEVALAHSGVRPARAIGQIPRARRA</sequence>
<dbReference type="OrthoDB" id="9975314at2"/>